<comment type="similarity">
    <text evidence="1">Belongs to the sulfatase family.</text>
</comment>
<dbReference type="Gene3D" id="3.30.1120.10">
    <property type="match status" value="1"/>
</dbReference>
<dbReference type="SUPFAM" id="SSF53649">
    <property type="entry name" value="Alkaline phosphatase-like"/>
    <property type="match status" value="1"/>
</dbReference>
<keyword evidence="8" id="KW-1185">Reference proteome</keyword>
<comment type="caution">
    <text evidence="7">The sequence shown here is derived from an EMBL/GenBank/DDBJ whole genome shotgun (WGS) entry which is preliminary data.</text>
</comment>
<dbReference type="STRING" id="1806994.A0A507C1B9"/>
<evidence type="ECO:0000256" key="2">
    <source>
        <dbReference type="ARBA" id="ARBA00022723"/>
    </source>
</evidence>
<evidence type="ECO:0000259" key="6">
    <source>
        <dbReference type="Pfam" id="PF00884"/>
    </source>
</evidence>
<dbReference type="OrthoDB" id="103349at2759"/>
<dbReference type="PANTHER" id="PTHR42693:SF33">
    <property type="entry name" value="ARYLSULFATASE"/>
    <property type="match status" value="1"/>
</dbReference>
<protein>
    <recommendedName>
        <fullName evidence="6">Sulfatase N-terminal domain-containing protein</fullName>
    </recommendedName>
</protein>
<dbReference type="Pfam" id="PF00884">
    <property type="entry name" value="Sulfatase"/>
    <property type="match status" value="1"/>
</dbReference>
<evidence type="ECO:0000256" key="4">
    <source>
        <dbReference type="ARBA" id="ARBA00022837"/>
    </source>
</evidence>
<dbReference type="GO" id="GO:0046872">
    <property type="term" value="F:metal ion binding"/>
    <property type="evidence" value="ECO:0007669"/>
    <property type="project" value="UniProtKB-KW"/>
</dbReference>
<dbReference type="Proteomes" id="UP000319731">
    <property type="component" value="Unassembled WGS sequence"/>
</dbReference>
<feature type="region of interest" description="Disordered" evidence="5">
    <location>
        <begin position="557"/>
        <end position="576"/>
    </location>
</feature>
<dbReference type="AlphaFoldDB" id="A0A507C1B9"/>
<dbReference type="PROSITE" id="PS00149">
    <property type="entry name" value="SULFATASE_2"/>
    <property type="match status" value="1"/>
</dbReference>
<accession>A0A507C1B9</accession>
<dbReference type="PANTHER" id="PTHR42693">
    <property type="entry name" value="ARYLSULFATASE FAMILY MEMBER"/>
    <property type="match status" value="1"/>
</dbReference>
<dbReference type="GeneID" id="42006500"/>
<dbReference type="InterPro" id="IPR017850">
    <property type="entry name" value="Alkaline_phosphatase_core_sf"/>
</dbReference>
<evidence type="ECO:0000256" key="5">
    <source>
        <dbReference type="SAM" id="MobiDB-lite"/>
    </source>
</evidence>
<proteinExistence type="inferred from homology"/>
<organism evidence="7 8">
    <name type="scientific">Synchytrium microbalum</name>
    <dbReference type="NCBI Taxonomy" id="1806994"/>
    <lineage>
        <taxon>Eukaryota</taxon>
        <taxon>Fungi</taxon>
        <taxon>Fungi incertae sedis</taxon>
        <taxon>Chytridiomycota</taxon>
        <taxon>Chytridiomycota incertae sedis</taxon>
        <taxon>Chytridiomycetes</taxon>
        <taxon>Synchytriales</taxon>
        <taxon>Synchytriaceae</taxon>
        <taxon>Synchytrium</taxon>
    </lineage>
</organism>
<name>A0A507C1B9_9FUNG</name>
<feature type="compositionally biased region" description="Gly residues" evidence="5">
    <location>
        <begin position="560"/>
        <end position="576"/>
    </location>
</feature>
<evidence type="ECO:0000256" key="3">
    <source>
        <dbReference type="ARBA" id="ARBA00022801"/>
    </source>
</evidence>
<feature type="domain" description="Sulfatase N-terminal" evidence="6">
    <location>
        <begin position="4"/>
        <end position="442"/>
    </location>
</feature>
<keyword evidence="3" id="KW-0378">Hydrolase</keyword>
<dbReference type="CDD" id="cd16025">
    <property type="entry name" value="PAS_like"/>
    <property type="match status" value="1"/>
</dbReference>
<sequence>MARPNFLIIVADDLGFSDIGCFGGEIKTPNLDKLGAAGTRFTGFHTASACSPTRAMLMSGTDHHLAGVGQMVEFMTAGSKAQQAYWKDKEGYEGELNRKVAALPELMKDAGYFTLMSGKWHLGLTKATAPCSRGFDRNFSMLHGGHNHYAFEPQVQPSDASDVDEGPGSPLRNPGKPPLYMEGDQFIPASSLPADFYSTETFTDRLVEYLEGRSPTEKQAPFFAYLPYTAPHFPLQAPDRLIAKYKGRYDAGPEVLRVERIEHLKRLGLIPQNVHPHPMVPHFKTKNWVDLAEDERKKSAKMMEVYAAMVESIDENVGKVVEYLKTTGEFENTFIMFISDNGAEGGLLEARPMFGERVQNAIKKYYDNSLENIGRGNSYVYYGPRWAQAATAPSRLYKTWITEGGIRTPCIVHYPKYKQANITHAMTTCLDLLPTMLELAGATHPSETGNGVFRGRKVLPVRGKSWVPLLSGAASEVYPDDYAICWELFGQQAIRKGDYKAIFIPKPMGSGKWELYNVAADAGEVTNIAAKEPLRLESMITEWSAYALNSNVVEMPPSPLGGGSKKGKGGAAGAKL</sequence>
<dbReference type="GO" id="GO:0004065">
    <property type="term" value="F:arylsulfatase activity"/>
    <property type="evidence" value="ECO:0007669"/>
    <property type="project" value="TreeGrafter"/>
</dbReference>
<reference evidence="7 8" key="1">
    <citation type="journal article" date="2019" name="Sci. Rep.">
        <title>Comparative genomics of chytrid fungi reveal insights into the obligate biotrophic and pathogenic lifestyle of Synchytrium endobioticum.</title>
        <authorList>
            <person name="van de Vossenberg B.T.L.H."/>
            <person name="Warris S."/>
            <person name="Nguyen H.D.T."/>
            <person name="van Gent-Pelzer M.P.E."/>
            <person name="Joly D.L."/>
            <person name="van de Geest H.C."/>
            <person name="Bonants P.J.M."/>
            <person name="Smith D.S."/>
            <person name="Levesque C.A."/>
            <person name="van der Lee T.A.J."/>
        </authorList>
    </citation>
    <scope>NUCLEOTIDE SEQUENCE [LARGE SCALE GENOMIC DNA]</scope>
    <source>
        <strain evidence="7 8">JEL517</strain>
    </source>
</reference>
<dbReference type="EMBL" id="QEAO01000046">
    <property type="protein sequence ID" value="TPX31365.1"/>
    <property type="molecule type" value="Genomic_DNA"/>
</dbReference>
<dbReference type="InterPro" id="IPR024607">
    <property type="entry name" value="Sulfatase_CS"/>
</dbReference>
<feature type="region of interest" description="Disordered" evidence="5">
    <location>
        <begin position="150"/>
        <end position="177"/>
    </location>
</feature>
<dbReference type="RefSeq" id="XP_031022812.1">
    <property type="nucleotide sequence ID" value="XM_031171203.1"/>
</dbReference>
<evidence type="ECO:0000313" key="7">
    <source>
        <dbReference type="EMBL" id="TPX31365.1"/>
    </source>
</evidence>
<dbReference type="InterPro" id="IPR000917">
    <property type="entry name" value="Sulfatase_N"/>
</dbReference>
<keyword evidence="4" id="KW-0106">Calcium</keyword>
<keyword evidence="2" id="KW-0479">Metal-binding</keyword>
<evidence type="ECO:0000256" key="1">
    <source>
        <dbReference type="ARBA" id="ARBA00008779"/>
    </source>
</evidence>
<dbReference type="InterPro" id="IPR050738">
    <property type="entry name" value="Sulfatase"/>
</dbReference>
<gene>
    <name evidence="7" type="ORF">SmJEL517_g05277</name>
</gene>
<dbReference type="Gene3D" id="3.40.720.10">
    <property type="entry name" value="Alkaline Phosphatase, subunit A"/>
    <property type="match status" value="1"/>
</dbReference>
<evidence type="ECO:0000313" key="8">
    <source>
        <dbReference type="Proteomes" id="UP000319731"/>
    </source>
</evidence>